<keyword evidence="3" id="KW-1185">Reference proteome</keyword>
<dbReference type="STRING" id="340021.TM5383_01087"/>
<gene>
    <name evidence="2" type="ORF">TM5383_01087</name>
</gene>
<feature type="transmembrane region" description="Helical" evidence="1">
    <location>
        <begin position="12"/>
        <end position="33"/>
    </location>
</feature>
<dbReference type="OrthoDB" id="7871165at2"/>
<sequence length="150" mass="16793">MKERDTAKDWAKAIVIWAFLGIWIFAFTTSLYAGGCYKAKNTPEERLRICTNAKRLNGFLYTKHQEAGHSFAVGMALADLDRMEEATESFKFSLSHTNAAYRIQGQASLLRYLKDNARGINVTDNTRTAFFAAFVSLRGQTALDAVLSKP</sequence>
<dbReference type="RefSeq" id="WP_058318001.1">
    <property type="nucleotide sequence ID" value="NZ_CYSF01000006.1"/>
</dbReference>
<name>A0A0N7M1P5_9RHOB</name>
<keyword evidence="1" id="KW-1133">Transmembrane helix</keyword>
<dbReference type="Proteomes" id="UP000051681">
    <property type="component" value="Unassembled WGS sequence"/>
</dbReference>
<evidence type="ECO:0000313" key="3">
    <source>
        <dbReference type="Proteomes" id="UP000051681"/>
    </source>
</evidence>
<evidence type="ECO:0000313" key="2">
    <source>
        <dbReference type="EMBL" id="CUH83883.1"/>
    </source>
</evidence>
<reference evidence="2 3" key="1">
    <citation type="submission" date="2015-09" db="EMBL/GenBank/DDBJ databases">
        <authorList>
            <consortium name="Swine Surveillance"/>
        </authorList>
    </citation>
    <scope>NUCLEOTIDE SEQUENCE [LARGE SCALE GENOMIC DNA]</scope>
    <source>
        <strain evidence="2 3">CECT 8383</strain>
    </source>
</reference>
<evidence type="ECO:0000256" key="1">
    <source>
        <dbReference type="SAM" id="Phobius"/>
    </source>
</evidence>
<accession>A0A0N7M1P5</accession>
<keyword evidence="1" id="KW-0812">Transmembrane</keyword>
<dbReference type="AlphaFoldDB" id="A0A0N7M1P5"/>
<protein>
    <submittedName>
        <fullName evidence="2">Uncharacterized protein</fullName>
    </submittedName>
</protein>
<organism evidence="2 3">
    <name type="scientific">Thalassovita mediterranea</name>
    <dbReference type="NCBI Taxonomy" id="340021"/>
    <lineage>
        <taxon>Bacteria</taxon>
        <taxon>Pseudomonadati</taxon>
        <taxon>Pseudomonadota</taxon>
        <taxon>Alphaproteobacteria</taxon>
        <taxon>Rhodobacterales</taxon>
        <taxon>Roseobacteraceae</taxon>
        <taxon>Thalassovita</taxon>
    </lineage>
</organism>
<dbReference type="EMBL" id="CYSF01000006">
    <property type="protein sequence ID" value="CUH83883.1"/>
    <property type="molecule type" value="Genomic_DNA"/>
</dbReference>
<keyword evidence="1" id="KW-0472">Membrane</keyword>
<proteinExistence type="predicted"/>